<dbReference type="EMBL" id="LAZR01012534">
    <property type="protein sequence ID" value="KKM26332.1"/>
    <property type="molecule type" value="Genomic_DNA"/>
</dbReference>
<protein>
    <submittedName>
        <fullName evidence="1">Uncharacterized protein</fullName>
    </submittedName>
</protein>
<gene>
    <name evidence="1" type="ORF">LCGC14_1585810</name>
</gene>
<reference evidence="1" key="1">
    <citation type="journal article" date="2015" name="Nature">
        <title>Complex archaea that bridge the gap between prokaryotes and eukaryotes.</title>
        <authorList>
            <person name="Spang A."/>
            <person name="Saw J.H."/>
            <person name="Jorgensen S.L."/>
            <person name="Zaremba-Niedzwiedzka K."/>
            <person name="Martijn J."/>
            <person name="Lind A.E."/>
            <person name="van Eijk R."/>
            <person name="Schleper C."/>
            <person name="Guy L."/>
            <person name="Ettema T.J."/>
        </authorList>
    </citation>
    <scope>NUCLEOTIDE SEQUENCE</scope>
</reference>
<organism evidence="1">
    <name type="scientific">marine sediment metagenome</name>
    <dbReference type="NCBI Taxonomy" id="412755"/>
    <lineage>
        <taxon>unclassified sequences</taxon>
        <taxon>metagenomes</taxon>
        <taxon>ecological metagenomes</taxon>
    </lineage>
</organism>
<comment type="caution">
    <text evidence="1">The sequence shown here is derived from an EMBL/GenBank/DDBJ whole genome shotgun (WGS) entry which is preliminary data.</text>
</comment>
<proteinExistence type="predicted"/>
<evidence type="ECO:0000313" key="1">
    <source>
        <dbReference type="EMBL" id="KKM26332.1"/>
    </source>
</evidence>
<sequence>VCNESESDLTLGFVASIMPVEQGIEVVIPGANDIEGNDCESFSIDVVASGDAVPQMYVIALAVTRE</sequence>
<feature type="non-terminal residue" evidence="1">
    <location>
        <position position="1"/>
    </location>
</feature>
<dbReference type="AlphaFoldDB" id="A0A0F9IFQ4"/>
<name>A0A0F9IFQ4_9ZZZZ</name>
<accession>A0A0F9IFQ4</accession>